<dbReference type="EMBL" id="BMLX01000003">
    <property type="protein sequence ID" value="GGP22267.1"/>
    <property type="molecule type" value="Genomic_DNA"/>
</dbReference>
<comment type="caution">
    <text evidence="3">The sequence shown here is derived from an EMBL/GenBank/DDBJ whole genome shotgun (WGS) entry which is preliminary data.</text>
</comment>
<gene>
    <name evidence="3" type="ORF">GCM10010970_24380</name>
</gene>
<proteinExistence type="predicted"/>
<evidence type="ECO:0000256" key="1">
    <source>
        <dbReference type="SAM" id="MobiDB-lite"/>
    </source>
</evidence>
<dbReference type="PROSITE" id="PS50994">
    <property type="entry name" value="INTEGRASE"/>
    <property type="match status" value="1"/>
</dbReference>
<keyword evidence="4" id="KW-1185">Reference proteome</keyword>
<dbReference type="Proteomes" id="UP000637267">
    <property type="component" value="Unassembled WGS sequence"/>
</dbReference>
<evidence type="ECO:0000313" key="3">
    <source>
        <dbReference type="EMBL" id="GGP22267.1"/>
    </source>
</evidence>
<dbReference type="SUPFAM" id="SSF53098">
    <property type="entry name" value="Ribonuclease H-like"/>
    <property type="match status" value="1"/>
</dbReference>
<organism evidence="3 4">
    <name type="scientific">Silvimonas iriomotensis</name>
    <dbReference type="NCBI Taxonomy" id="449662"/>
    <lineage>
        <taxon>Bacteria</taxon>
        <taxon>Pseudomonadati</taxon>
        <taxon>Pseudomonadota</taxon>
        <taxon>Betaproteobacteria</taxon>
        <taxon>Neisseriales</taxon>
        <taxon>Chitinibacteraceae</taxon>
        <taxon>Silvimonas</taxon>
    </lineage>
</organism>
<dbReference type="InterPro" id="IPR036397">
    <property type="entry name" value="RNaseH_sf"/>
</dbReference>
<evidence type="ECO:0000313" key="4">
    <source>
        <dbReference type="Proteomes" id="UP000637267"/>
    </source>
</evidence>
<dbReference type="InterPro" id="IPR001584">
    <property type="entry name" value="Integrase_cat-core"/>
</dbReference>
<dbReference type="RefSeq" id="WP_188692385.1">
    <property type="nucleotide sequence ID" value="NZ_BMLX01000003.1"/>
</dbReference>
<dbReference type="Gene3D" id="3.30.420.10">
    <property type="entry name" value="Ribonuclease H-like superfamily/Ribonuclease H"/>
    <property type="match status" value="1"/>
</dbReference>
<sequence length="661" mass="75126">MTSFYLTKGLIVRMEGQEWELLRTTTKHCFLESIRDGDLRELTIEDFLTAKEAGVIEVIPSAASPNEIRFLPKAPWIDISLLPPEKRRRARKLLAVVNGLRKAGITRGQRKHIKEWLDRAAASSEFDFKLPGVSTAWKWLKAYEERGYSAYSVLGTTPSIRSKRTCGESECLAKEVIADQFLTMEAPSVAACYETYKTRAKALNRRSVEEGLMLIRPMSLSTFRRRVGDLDFFERTAARKGRQRAIHDTRMIRGHRTKVAPLEVAEIDHSALNCIVLDDLNWLPLGRPYLTAIRDAGTGMVLGLYISFNHGGARAIFACIKHSLRAHTYVAKRWGDKILNPWPSFGLATKYATDRGRDFIGDALPLALQHLGSDIETNAARTPWGKPSIERFFKTLDESLFETMPGKTFASLKDRSEYKPEQDAVVRFSTLVYLIHKWAVDYHNIQPNSRSLISPLDHWNALIGDCPPPYVIDLERIDAVFGEPHEGALSQEGLRFRYLNYADPEGRLGELRRKYEKITLQFKVNPDDLGRIYVMDPETFALFPVPCTRPDYADGLTLFQHDYLRKVCRERLNRHEAVDLLLEARASLIQTIQDELTQKQKVQRREQRARVADLNSQSVLEGEDQSLSALTARPGSTALTSEIEEDEPEFTSAPPMTWGTL</sequence>
<evidence type="ECO:0000259" key="2">
    <source>
        <dbReference type="PROSITE" id="PS50994"/>
    </source>
</evidence>
<protein>
    <recommendedName>
        <fullName evidence="2">Integrase catalytic domain-containing protein</fullName>
    </recommendedName>
</protein>
<accession>A0ABQ2PAB7</accession>
<dbReference type="InterPro" id="IPR012337">
    <property type="entry name" value="RNaseH-like_sf"/>
</dbReference>
<feature type="domain" description="Integrase catalytic" evidence="2">
    <location>
        <begin position="257"/>
        <end position="463"/>
    </location>
</feature>
<name>A0ABQ2PAB7_9NEIS</name>
<feature type="region of interest" description="Disordered" evidence="1">
    <location>
        <begin position="622"/>
        <end position="661"/>
    </location>
</feature>
<reference evidence="4" key="1">
    <citation type="journal article" date="2019" name="Int. J. Syst. Evol. Microbiol.">
        <title>The Global Catalogue of Microorganisms (GCM) 10K type strain sequencing project: providing services to taxonomists for standard genome sequencing and annotation.</title>
        <authorList>
            <consortium name="The Broad Institute Genomics Platform"/>
            <consortium name="The Broad Institute Genome Sequencing Center for Infectious Disease"/>
            <person name="Wu L."/>
            <person name="Ma J."/>
        </authorList>
    </citation>
    <scope>NUCLEOTIDE SEQUENCE [LARGE SCALE GENOMIC DNA]</scope>
    <source>
        <strain evidence="4">CGMCC 1.8859</strain>
    </source>
</reference>